<dbReference type="PANTHER" id="PTHR33726">
    <property type="entry name" value="TRANSMEMBRANE PROTEIN"/>
    <property type="match status" value="1"/>
</dbReference>
<proteinExistence type="predicted"/>
<evidence type="ECO:0000256" key="1">
    <source>
        <dbReference type="SAM" id="Phobius"/>
    </source>
</evidence>
<dbReference type="AlphaFoldDB" id="A0A9Q0HDG2"/>
<sequence>MALSLYILEILRIKIHSTGRQRTISKLFSLLQRILYSLQKILLLHARLLLPDGALLANKHFSQRILIDHRDSMAGFRWSSSSFRWLDFDFSISSLIFRWPGWPGIDLSYFIPRWAPRNFQWPDLDSVVDDVMWNLLTIFESLALAAMLCFFFVCCGCTF</sequence>
<keyword evidence="1" id="KW-0812">Transmembrane</keyword>
<feature type="transmembrane region" description="Helical" evidence="1">
    <location>
        <begin position="131"/>
        <end position="155"/>
    </location>
</feature>
<dbReference type="Proteomes" id="UP001141806">
    <property type="component" value="Unassembled WGS sequence"/>
</dbReference>
<organism evidence="2 3">
    <name type="scientific">Protea cynaroides</name>
    <dbReference type="NCBI Taxonomy" id="273540"/>
    <lineage>
        <taxon>Eukaryota</taxon>
        <taxon>Viridiplantae</taxon>
        <taxon>Streptophyta</taxon>
        <taxon>Embryophyta</taxon>
        <taxon>Tracheophyta</taxon>
        <taxon>Spermatophyta</taxon>
        <taxon>Magnoliopsida</taxon>
        <taxon>Proteales</taxon>
        <taxon>Proteaceae</taxon>
        <taxon>Protea</taxon>
    </lineage>
</organism>
<dbReference type="PANTHER" id="PTHR33726:SF3">
    <property type="entry name" value="TRANSMEMBRANE PROTEIN"/>
    <property type="match status" value="1"/>
</dbReference>
<gene>
    <name evidence="2" type="ORF">NE237_016415</name>
</gene>
<evidence type="ECO:0000313" key="3">
    <source>
        <dbReference type="Proteomes" id="UP001141806"/>
    </source>
</evidence>
<dbReference type="EMBL" id="JAMYWD010000007">
    <property type="protein sequence ID" value="KAJ4964566.1"/>
    <property type="molecule type" value="Genomic_DNA"/>
</dbReference>
<keyword evidence="3" id="KW-1185">Reference proteome</keyword>
<name>A0A9Q0HDG2_9MAGN</name>
<evidence type="ECO:0000313" key="2">
    <source>
        <dbReference type="EMBL" id="KAJ4964566.1"/>
    </source>
</evidence>
<accession>A0A9Q0HDG2</accession>
<reference evidence="2" key="1">
    <citation type="journal article" date="2023" name="Plant J.">
        <title>The genome of the king protea, Protea cynaroides.</title>
        <authorList>
            <person name="Chang J."/>
            <person name="Duong T.A."/>
            <person name="Schoeman C."/>
            <person name="Ma X."/>
            <person name="Roodt D."/>
            <person name="Barker N."/>
            <person name="Li Z."/>
            <person name="Van de Peer Y."/>
            <person name="Mizrachi E."/>
        </authorList>
    </citation>
    <scope>NUCLEOTIDE SEQUENCE</scope>
    <source>
        <tissue evidence="2">Young leaves</tissue>
    </source>
</reference>
<comment type="caution">
    <text evidence="2">The sequence shown here is derived from an EMBL/GenBank/DDBJ whole genome shotgun (WGS) entry which is preliminary data.</text>
</comment>
<protein>
    <submittedName>
        <fullName evidence="2">Uncharacterized protein</fullName>
    </submittedName>
</protein>
<dbReference type="OrthoDB" id="911529at2759"/>
<keyword evidence="1" id="KW-1133">Transmembrane helix</keyword>
<keyword evidence="1" id="KW-0472">Membrane</keyword>